<dbReference type="Pfam" id="PF15032">
    <property type="entry name" value="DUF4529"/>
    <property type="match status" value="1"/>
</dbReference>
<sequence>MTSQERDRTAVDRADGELSAPENAAGEHEIAERRLVESLLDTSEENFLNEKELNEFHCYSGWEDAVCGWARVVPLSCILLTSNTYKKPEHKEADNGTPSSDDPVPSNGDSSASITEQHCESHAGLDNFKKFVSVNQHTGSWSQTAMAAQQTDAAECPFLKAMQRNPTHLLLEEKIYERGMDKETLSQLHHLSSKYSVPENKPAKPWKHSHRPNNRVVPIKNFTFLPPINPPHLIAKASGHLCRDKKTPEKQTSEKNGFLLDKQRGTRGTRVDTASNSDISTFSAALTSKYQTFWQNPHNVLIPRGIKYNVFQT</sequence>
<feature type="region of interest" description="Disordered" evidence="1">
    <location>
        <begin position="88"/>
        <end position="116"/>
    </location>
</feature>
<organism evidence="2 3">
    <name type="scientific">Pundamilia nyererei</name>
    <dbReference type="NCBI Taxonomy" id="303518"/>
    <lineage>
        <taxon>Eukaryota</taxon>
        <taxon>Metazoa</taxon>
        <taxon>Chordata</taxon>
        <taxon>Craniata</taxon>
        <taxon>Vertebrata</taxon>
        <taxon>Euteleostomi</taxon>
        <taxon>Actinopterygii</taxon>
        <taxon>Neopterygii</taxon>
        <taxon>Teleostei</taxon>
        <taxon>Neoteleostei</taxon>
        <taxon>Acanthomorphata</taxon>
        <taxon>Ovalentaria</taxon>
        <taxon>Cichlomorphae</taxon>
        <taxon>Cichliformes</taxon>
        <taxon>Cichlidae</taxon>
        <taxon>African cichlids</taxon>
        <taxon>Pseudocrenilabrinae</taxon>
        <taxon>Haplochromini</taxon>
        <taxon>Pundamilia</taxon>
    </lineage>
</organism>
<evidence type="ECO:0000313" key="2">
    <source>
        <dbReference type="Proteomes" id="UP000695023"/>
    </source>
</evidence>
<accession>A0A9Y3VVH0</accession>
<keyword evidence="2" id="KW-1185">Reference proteome</keyword>
<dbReference type="CTD" id="109310359"/>
<feature type="compositionally biased region" description="Basic and acidic residues" evidence="1">
    <location>
        <begin position="1"/>
        <end position="16"/>
    </location>
</feature>
<dbReference type="InterPro" id="IPR027836">
    <property type="entry name" value="DUF4529"/>
</dbReference>
<proteinExistence type="predicted"/>
<evidence type="ECO:0000256" key="1">
    <source>
        <dbReference type="SAM" id="MobiDB-lite"/>
    </source>
</evidence>
<dbReference type="Proteomes" id="UP000695023">
    <property type="component" value="Unplaced"/>
</dbReference>
<dbReference type="AlphaFoldDB" id="A0A9Y3VVH0"/>
<protein>
    <submittedName>
        <fullName evidence="3">Uncharacterized protein C16orf46 homolog</fullName>
    </submittedName>
</protein>
<gene>
    <name evidence="3" type="primary">cunh16orf46</name>
</gene>
<reference evidence="3" key="1">
    <citation type="submission" date="2025-08" db="UniProtKB">
        <authorList>
            <consortium name="RefSeq"/>
        </authorList>
    </citation>
    <scope>IDENTIFICATION</scope>
</reference>
<name>A0A9Y3VVH0_9CICH</name>
<feature type="compositionally biased region" description="Polar residues" evidence="1">
    <location>
        <begin position="107"/>
        <end position="116"/>
    </location>
</feature>
<feature type="region of interest" description="Disordered" evidence="1">
    <location>
        <begin position="1"/>
        <end position="29"/>
    </location>
</feature>
<evidence type="ECO:0000313" key="3">
    <source>
        <dbReference type="RefSeq" id="XP_005745844.1"/>
    </source>
</evidence>
<dbReference type="RefSeq" id="XP_005745844.1">
    <property type="nucleotide sequence ID" value="XM_005745787.1"/>
</dbReference>